<comment type="caution">
    <text evidence="1">The sequence shown here is derived from an EMBL/GenBank/DDBJ whole genome shotgun (WGS) entry which is preliminary data.</text>
</comment>
<keyword evidence="2" id="KW-1185">Reference proteome</keyword>
<dbReference type="Proteomes" id="UP000288716">
    <property type="component" value="Unassembled WGS sequence"/>
</dbReference>
<reference evidence="1 2" key="1">
    <citation type="journal article" date="2018" name="Gigascience">
        <title>Genomes of trombidid mites reveal novel predicted allergens and laterally-transferred genes associated with secondary metabolism.</title>
        <authorList>
            <person name="Dong X."/>
            <person name="Chaisiri K."/>
            <person name="Xia D."/>
            <person name="Armstrong S.D."/>
            <person name="Fang Y."/>
            <person name="Donnelly M.J."/>
            <person name="Kadowaki T."/>
            <person name="McGarry J.W."/>
            <person name="Darby A.C."/>
            <person name="Makepeace B.L."/>
        </authorList>
    </citation>
    <scope>NUCLEOTIDE SEQUENCE [LARGE SCALE GENOMIC DNA]</scope>
    <source>
        <strain evidence="1">UoL-UT</strain>
    </source>
</reference>
<dbReference type="EMBL" id="NCKV01025468">
    <property type="protein sequence ID" value="RWS19506.1"/>
    <property type="molecule type" value="Genomic_DNA"/>
</dbReference>
<gene>
    <name evidence="1" type="ORF">B4U80_09503</name>
</gene>
<dbReference type="VEuPathDB" id="VectorBase:LDEU012534"/>
<evidence type="ECO:0000313" key="1">
    <source>
        <dbReference type="EMBL" id="RWS19506.1"/>
    </source>
</evidence>
<sequence length="24" mass="2803">MYSEKLQNALDIAIEEGFHESKHL</sequence>
<organism evidence="1 2">
    <name type="scientific">Leptotrombidium deliense</name>
    <dbReference type="NCBI Taxonomy" id="299467"/>
    <lineage>
        <taxon>Eukaryota</taxon>
        <taxon>Metazoa</taxon>
        <taxon>Ecdysozoa</taxon>
        <taxon>Arthropoda</taxon>
        <taxon>Chelicerata</taxon>
        <taxon>Arachnida</taxon>
        <taxon>Acari</taxon>
        <taxon>Acariformes</taxon>
        <taxon>Trombidiformes</taxon>
        <taxon>Prostigmata</taxon>
        <taxon>Anystina</taxon>
        <taxon>Parasitengona</taxon>
        <taxon>Trombiculoidea</taxon>
        <taxon>Trombiculidae</taxon>
        <taxon>Leptotrombidium</taxon>
    </lineage>
</organism>
<protein>
    <submittedName>
        <fullName evidence="1">Uncharacterized protein</fullName>
    </submittedName>
</protein>
<dbReference type="AlphaFoldDB" id="A0A443RVX2"/>
<evidence type="ECO:0000313" key="2">
    <source>
        <dbReference type="Proteomes" id="UP000288716"/>
    </source>
</evidence>
<accession>A0A443RVX2</accession>
<name>A0A443RVX2_9ACAR</name>
<proteinExistence type="predicted"/>